<dbReference type="Proteomes" id="UP000053176">
    <property type="component" value="Unassembled WGS sequence"/>
</dbReference>
<keyword evidence="1" id="KW-1133">Transmembrane helix</keyword>
<sequence>MAEVARRLRFLNLPFGLGLIAAPWMLDGATGAAILNDAAAGLLVVGLSLPRGRRSQEHYGSWDRYVV</sequence>
<name>A0A101KRA1_RHILI</name>
<reference evidence="2 3" key="1">
    <citation type="submission" date="2015-12" db="EMBL/GenBank/DDBJ databases">
        <title>Draft genome sequence of Mesorhizobium sp. UFLA 01-765, a multitolerant efficient symbiont and plant-growth promoting strain isolated from Zn-mining soil using Leucaena leucocephala as a trap plant.</title>
        <authorList>
            <person name="Rangel W.M."/>
            <person name="Thijs S."/>
            <person name="Longatti S.M."/>
            <person name="Moreira F.M."/>
            <person name="Weyens N."/>
            <person name="Vangronsveld J."/>
            <person name="Van Hamme J.D."/>
            <person name="Bottos E.M."/>
            <person name="Rineau F."/>
        </authorList>
    </citation>
    <scope>NUCLEOTIDE SEQUENCE [LARGE SCALE GENOMIC DNA]</scope>
    <source>
        <strain evidence="2 3">UFLA 01-765</strain>
    </source>
</reference>
<dbReference type="AlphaFoldDB" id="A0A101KRA1"/>
<comment type="caution">
    <text evidence="2">The sequence shown here is derived from an EMBL/GenBank/DDBJ whole genome shotgun (WGS) entry which is preliminary data.</text>
</comment>
<protein>
    <submittedName>
        <fullName evidence="2">Uncharacterized protein</fullName>
    </submittedName>
</protein>
<proteinExistence type="predicted"/>
<keyword evidence="1" id="KW-0472">Membrane</keyword>
<organism evidence="2 3">
    <name type="scientific">Rhizobium loti</name>
    <name type="common">Mesorhizobium loti</name>
    <dbReference type="NCBI Taxonomy" id="381"/>
    <lineage>
        <taxon>Bacteria</taxon>
        <taxon>Pseudomonadati</taxon>
        <taxon>Pseudomonadota</taxon>
        <taxon>Alphaproteobacteria</taxon>
        <taxon>Hyphomicrobiales</taxon>
        <taxon>Phyllobacteriaceae</taxon>
        <taxon>Mesorhizobium</taxon>
    </lineage>
</organism>
<evidence type="ECO:0000313" key="3">
    <source>
        <dbReference type="Proteomes" id="UP000053176"/>
    </source>
</evidence>
<feature type="transmembrane region" description="Helical" evidence="1">
    <location>
        <begin position="7"/>
        <end position="26"/>
    </location>
</feature>
<evidence type="ECO:0000256" key="1">
    <source>
        <dbReference type="SAM" id="Phobius"/>
    </source>
</evidence>
<dbReference type="EMBL" id="LPWA01000116">
    <property type="protein sequence ID" value="KUM25599.1"/>
    <property type="molecule type" value="Genomic_DNA"/>
</dbReference>
<accession>A0A101KRA1</accession>
<keyword evidence="1" id="KW-0812">Transmembrane</keyword>
<gene>
    <name evidence="2" type="ORF">AU467_25875</name>
</gene>
<evidence type="ECO:0000313" key="2">
    <source>
        <dbReference type="EMBL" id="KUM25599.1"/>
    </source>
</evidence>